<gene>
    <name evidence="2" type="ORF">SSQG_04011</name>
</gene>
<evidence type="ECO:0000256" key="1">
    <source>
        <dbReference type="SAM" id="MobiDB-lite"/>
    </source>
</evidence>
<dbReference type="HOGENOM" id="CLU_354844_0_0_11"/>
<dbReference type="AlphaFoldDB" id="D9X155"/>
<dbReference type="EMBL" id="GG657757">
    <property type="protein sequence ID" value="EFL33493.1"/>
    <property type="molecule type" value="Genomic_DNA"/>
</dbReference>
<protein>
    <submittedName>
        <fullName evidence="2">Uncharacterized protein</fullName>
    </submittedName>
</protein>
<feature type="compositionally biased region" description="Low complexity" evidence="1">
    <location>
        <begin position="682"/>
        <end position="694"/>
    </location>
</feature>
<keyword evidence="3" id="KW-1185">Reference proteome</keyword>
<organism evidence="2 3">
    <name type="scientific">Streptomyces viridochromogenes (strain DSM 40736 / JCM 4977 / BCRC 1201 / Tue 494)</name>
    <dbReference type="NCBI Taxonomy" id="591159"/>
    <lineage>
        <taxon>Bacteria</taxon>
        <taxon>Bacillati</taxon>
        <taxon>Actinomycetota</taxon>
        <taxon>Actinomycetes</taxon>
        <taxon>Kitasatosporales</taxon>
        <taxon>Streptomycetaceae</taxon>
        <taxon>Streptomyces</taxon>
    </lineage>
</organism>
<feature type="region of interest" description="Disordered" evidence="1">
    <location>
        <begin position="772"/>
        <end position="791"/>
    </location>
</feature>
<feature type="compositionally biased region" description="Acidic residues" evidence="1">
    <location>
        <begin position="778"/>
        <end position="791"/>
    </location>
</feature>
<feature type="region of interest" description="Disordered" evidence="1">
    <location>
        <begin position="637"/>
        <end position="713"/>
    </location>
</feature>
<evidence type="ECO:0000313" key="2">
    <source>
        <dbReference type="EMBL" id="EFL33493.1"/>
    </source>
</evidence>
<sequence>MSRRTAPMPVHAPRSFTVQWGSESVLVSNVEPDLPVATGDAELAKVVAAGRANPVTLLPEAAWRAVARATTGPDGVAVQLRPTPEEPAGLLMVENVDGATLHSVVTRVHLSEVLPGIQPRTGMEVMEIPDPQVQGITDEDRPCAIVRYRYQDLAHLRNHVWQTIHGTLSLNSYAPSILARKVTRNLITHPVEITFEDGTESFHALVVRDGITRLASAWAVQAGPDADAAEAAGLAVDSLFGKNPTVSPGPGGDPLGQRLATGRERWRRALREEFAQAMAMEEPGTRAAQIAQTYVLPAQIAVGAEGHPGHLLAAEDIFDDAIRSVLASVHVEFKQWDAAAQNVEVATRALKRVIQLGDSLVPKDDLQVVYGLAVGRIPVEELPSVFTADGGTAPPGTALWRSVYLVHALTRPELLEPLKDQAKAIKGGKRMGLKGFAELLGPLIDLPWRSYKKHVTTQARNAWNNGGVLTSDVIQEWEPLPTDDFTSLVKPALLGDRDARCTLAVAGGVALIADKLLTRNVGSALNAAKEKGGVPFRADVNQVVEDLSQQHNELGLWTLALAANRFRSDALPENAVTMRQLIHKQKTEGEAGTPYVHFKTDLGEPDQIERDADGVPVMLHQWDVVWASNPDRALKAHPPKALFVPPQPGPGAGAPAAGPAAGPATGSAEADESVPGDGGEESGTAGSTEAGSSTHPAPGRPQEVSRPASQRAAEHRYVLRQSVTGARDALDRLLLLEPEVGRHTPIVPVTVLDELHKLLIGLQTDVENLRRKAAPEETVTDDEEAPEELGV</sequence>
<feature type="compositionally biased region" description="Low complexity" evidence="1">
    <location>
        <begin position="653"/>
        <end position="664"/>
    </location>
</feature>
<feature type="compositionally biased region" description="Acidic residues" evidence="1">
    <location>
        <begin position="669"/>
        <end position="680"/>
    </location>
</feature>
<dbReference type="eggNOG" id="ENOG5031D2B">
    <property type="taxonomic scope" value="Bacteria"/>
</dbReference>
<accession>D9X155</accession>
<name>D9X155_STRVT</name>
<reference evidence="3" key="1">
    <citation type="submission" date="2009-02" db="EMBL/GenBank/DDBJ databases">
        <title>Annotation of Streptomyces viridochromogenes strain DSM 40736.</title>
        <authorList>
            <consortium name="The Broad Institute Genome Sequencing Platform"/>
            <consortium name="Broad Institute Microbial Sequencing Center"/>
            <person name="Fischbach M."/>
            <person name="Godfrey P."/>
            <person name="Ward D."/>
            <person name="Young S."/>
            <person name="Zeng Q."/>
            <person name="Koehrsen M."/>
            <person name="Alvarado L."/>
            <person name="Berlin A.M."/>
            <person name="Bochicchio J."/>
            <person name="Borenstein D."/>
            <person name="Chapman S.B."/>
            <person name="Chen Z."/>
            <person name="Engels R."/>
            <person name="Freedman E."/>
            <person name="Gellesch M."/>
            <person name="Goldberg J."/>
            <person name="Griggs A."/>
            <person name="Gujja S."/>
            <person name="Heilman E.R."/>
            <person name="Heiman D.I."/>
            <person name="Hepburn T.A."/>
            <person name="Howarth C."/>
            <person name="Jen D."/>
            <person name="Larson L."/>
            <person name="Lewis B."/>
            <person name="Mehta T."/>
            <person name="Park D."/>
            <person name="Pearson M."/>
            <person name="Richards J."/>
            <person name="Roberts A."/>
            <person name="Saif S."/>
            <person name="Shea T.D."/>
            <person name="Shenoy N."/>
            <person name="Sisk P."/>
            <person name="Stolte C."/>
            <person name="Sykes S.N."/>
            <person name="Thomson T."/>
            <person name="Walk T."/>
            <person name="White J."/>
            <person name="Yandava C."/>
            <person name="Straight P."/>
            <person name="Clardy J."/>
            <person name="Hung D."/>
            <person name="Kolter R."/>
            <person name="Mekalanos J."/>
            <person name="Walker S."/>
            <person name="Walsh C.T."/>
            <person name="Wieland-Brown L.C."/>
            <person name="Haas B."/>
            <person name="Nusbaum C."/>
            <person name="Birren B."/>
        </authorList>
    </citation>
    <scope>NUCLEOTIDE SEQUENCE [LARGE SCALE GENOMIC DNA]</scope>
    <source>
        <strain evidence="3">DSM 40736 / JCM 4977 / BCRC 1201 / Tue 494</strain>
    </source>
</reference>
<dbReference type="Proteomes" id="UP000004184">
    <property type="component" value="Unassembled WGS sequence"/>
</dbReference>
<proteinExistence type="predicted"/>
<evidence type="ECO:0000313" key="3">
    <source>
        <dbReference type="Proteomes" id="UP000004184"/>
    </source>
</evidence>